<evidence type="ECO:0000313" key="2">
    <source>
        <dbReference type="Proteomes" id="UP001148838"/>
    </source>
</evidence>
<dbReference type="EMBL" id="JAJSOF020000019">
    <property type="protein sequence ID" value="KAJ4437917.1"/>
    <property type="molecule type" value="Genomic_DNA"/>
</dbReference>
<comment type="caution">
    <text evidence="1">The sequence shown here is derived from an EMBL/GenBank/DDBJ whole genome shotgun (WGS) entry which is preliminary data.</text>
</comment>
<organism evidence="1 2">
    <name type="scientific">Periplaneta americana</name>
    <name type="common">American cockroach</name>
    <name type="synonym">Blatta americana</name>
    <dbReference type="NCBI Taxonomy" id="6978"/>
    <lineage>
        <taxon>Eukaryota</taxon>
        <taxon>Metazoa</taxon>
        <taxon>Ecdysozoa</taxon>
        <taxon>Arthropoda</taxon>
        <taxon>Hexapoda</taxon>
        <taxon>Insecta</taxon>
        <taxon>Pterygota</taxon>
        <taxon>Neoptera</taxon>
        <taxon>Polyneoptera</taxon>
        <taxon>Dictyoptera</taxon>
        <taxon>Blattodea</taxon>
        <taxon>Blattoidea</taxon>
        <taxon>Blattidae</taxon>
        <taxon>Blattinae</taxon>
        <taxon>Periplaneta</taxon>
    </lineage>
</organism>
<sequence>MSEGSEIGRGVRQGCRLSPTLFNICVENLRSISVTNVAGHAWCRSTKLFIEKPSAHSKPQQSRCAERGNQGKLNAALPAMLLESRLITAVRCFRASVKAFRDDGEGHMSQFEGTEFGVVKASIGIYTVICLQPFIPSPPLHDILAALYTSTAGEQDSCRIRTSTCRFAVQNIPTRWGSWLETCNYYARHLQSVKKMVQSFDTDDAAAIQIRQELLNDETIEKEVTDIKSNFGYLPDAIIQLGESGVELVEQINIMRTIVNKLSAVEGEIGKRVGEKMNKVLIKNDGYDILSRISDVLTKTCPNNVIQHVKTPILISNIYILNSKSVPGSVGIKVRDKLEQVLQRNVGLKDLRTALDILAWIYNATFLSN</sequence>
<gene>
    <name evidence="1" type="ORF">ANN_13856</name>
</gene>
<protein>
    <recommendedName>
        <fullName evidence="3">Per a allergen</fullName>
    </recommendedName>
</protein>
<proteinExistence type="predicted"/>
<dbReference type="Proteomes" id="UP001148838">
    <property type="component" value="Unassembled WGS sequence"/>
</dbReference>
<accession>A0ABQ8SW90</accession>
<name>A0ABQ8SW90_PERAM</name>
<keyword evidence="2" id="KW-1185">Reference proteome</keyword>
<evidence type="ECO:0000313" key="1">
    <source>
        <dbReference type="EMBL" id="KAJ4437917.1"/>
    </source>
</evidence>
<evidence type="ECO:0008006" key="3">
    <source>
        <dbReference type="Google" id="ProtNLM"/>
    </source>
</evidence>
<reference evidence="1 2" key="1">
    <citation type="journal article" date="2022" name="Allergy">
        <title>Genome assembly and annotation of Periplaneta americana reveal a comprehensive cockroach allergen profile.</title>
        <authorList>
            <person name="Wang L."/>
            <person name="Xiong Q."/>
            <person name="Saelim N."/>
            <person name="Wang L."/>
            <person name="Nong W."/>
            <person name="Wan A.T."/>
            <person name="Shi M."/>
            <person name="Liu X."/>
            <person name="Cao Q."/>
            <person name="Hui J.H.L."/>
            <person name="Sookrung N."/>
            <person name="Leung T.F."/>
            <person name="Tungtrongchitr A."/>
            <person name="Tsui S.K.W."/>
        </authorList>
    </citation>
    <scope>NUCLEOTIDE SEQUENCE [LARGE SCALE GENOMIC DNA]</scope>
    <source>
        <strain evidence="1">PWHHKU_190912</strain>
    </source>
</reference>